<feature type="transmembrane region" description="Helical" evidence="2">
    <location>
        <begin position="159"/>
        <end position="185"/>
    </location>
</feature>
<proteinExistence type="predicted"/>
<dbReference type="InParanoid" id="A0A409WHD1"/>
<keyword evidence="2" id="KW-1133">Transmembrane helix</keyword>
<dbReference type="OrthoDB" id="3060264at2759"/>
<gene>
    <name evidence="3" type="ORF">CVT25_015423</name>
</gene>
<dbReference type="EMBL" id="NHYD01003431">
    <property type="protein sequence ID" value="PPQ77948.1"/>
    <property type="molecule type" value="Genomic_DNA"/>
</dbReference>
<name>A0A409WHD1_PSICY</name>
<feature type="transmembrane region" description="Helical" evidence="2">
    <location>
        <begin position="36"/>
        <end position="55"/>
    </location>
</feature>
<dbReference type="Proteomes" id="UP000283269">
    <property type="component" value="Unassembled WGS sequence"/>
</dbReference>
<accession>A0A409WHD1</accession>
<reference evidence="3 4" key="1">
    <citation type="journal article" date="2018" name="Evol. Lett.">
        <title>Horizontal gene cluster transfer increased hallucinogenic mushroom diversity.</title>
        <authorList>
            <person name="Reynolds H.T."/>
            <person name="Vijayakumar V."/>
            <person name="Gluck-Thaler E."/>
            <person name="Korotkin H.B."/>
            <person name="Matheny P.B."/>
            <person name="Slot J.C."/>
        </authorList>
    </citation>
    <scope>NUCLEOTIDE SEQUENCE [LARGE SCALE GENOMIC DNA]</scope>
    <source>
        <strain evidence="3 4">2631</strain>
    </source>
</reference>
<sequence>MAESAPLLDQSHSENANDFTSSETARSSAILRILKFTTLVLSVVTLALLIANNIVIRNAPFGYYTWGASNATTQLAIYIFVSVIFSVINIAVVLPILINFIVDVVLASGVLAWAIDLVTSLPTEDWCKRYNYPPGYPPSPPEPIPPHPKCEELKLTVRWLMVIAGSLGGIVGVVYIALAVIRVIAILKTRFWRRSTWSLPGGEITFQVSLKLRGQERVASVEQGEDVGPSTGRGPVYL</sequence>
<keyword evidence="2" id="KW-0472">Membrane</keyword>
<feature type="region of interest" description="Disordered" evidence="1">
    <location>
        <begin position="1"/>
        <end position="20"/>
    </location>
</feature>
<dbReference type="AlphaFoldDB" id="A0A409WHD1"/>
<feature type="transmembrane region" description="Helical" evidence="2">
    <location>
        <begin position="75"/>
        <end position="97"/>
    </location>
</feature>
<evidence type="ECO:0008006" key="5">
    <source>
        <dbReference type="Google" id="ProtNLM"/>
    </source>
</evidence>
<evidence type="ECO:0000313" key="3">
    <source>
        <dbReference type="EMBL" id="PPQ77948.1"/>
    </source>
</evidence>
<evidence type="ECO:0000256" key="2">
    <source>
        <dbReference type="SAM" id="Phobius"/>
    </source>
</evidence>
<organism evidence="3 4">
    <name type="scientific">Psilocybe cyanescens</name>
    <dbReference type="NCBI Taxonomy" id="93625"/>
    <lineage>
        <taxon>Eukaryota</taxon>
        <taxon>Fungi</taxon>
        <taxon>Dikarya</taxon>
        <taxon>Basidiomycota</taxon>
        <taxon>Agaricomycotina</taxon>
        <taxon>Agaricomycetes</taxon>
        <taxon>Agaricomycetidae</taxon>
        <taxon>Agaricales</taxon>
        <taxon>Agaricineae</taxon>
        <taxon>Strophariaceae</taxon>
        <taxon>Psilocybe</taxon>
    </lineage>
</organism>
<protein>
    <recommendedName>
        <fullName evidence="5">MARVEL domain-containing protein</fullName>
    </recommendedName>
</protein>
<evidence type="ECO:0000256" key="1">
    <source>
        <dbReference type="SAM" id="MobiDB-lite"/>
    </source>
</evidence>
<keyword evidence="4" id="KW-1185">Reference proteome</keyword>
<comment type="caution">
    <text evidence="3">The sequence shown here is derived from an EMBL/GenBank/DDBJ whole genome shotgun (WGS) entry which is preliminary data.</text>
</comment>
<evidence type="ECO:0000313" key="4">
    <source>
        <dbReference type="Proteomes" id="UP000283269"/>
    </source>
</evidence>
<keyword evidence="2" id="KW-0812">Transmembrane</keyword>